<evidence type="ECO:0000259" key="1">
    <source>
        <dbReference type="Pfam" id="PF06985"/>
    </source>
</evidence>
<gene>
    <name evidence="2" type="ORF">PV07_02061</name>
</gene>
<accession>A0A0D2BCX2</accession>
<dbReference type="EMBL" id="KN847040">
    <property type="protein sequence ID" value="KIW35362.1"/>
    <property type="molecule type" value="Genomic_DNA"/>
</dbReference>
<dbReference type="RefSeq" id="XP_016255578.1">
    <property type="nucleotide sequence ID" value="XM_016388650.1"/>
</dbReference>
<sequence>MVIPAITAETLKANLPSRFLISMDNPQQQSAKGSLDQLCDSEFCRFLAVLQFSPSLHPFDAIEEALGQTFLDGRLFHILEIGSFETIVAREYCPSCRFTLAVLESCSNDRGPPDSTYWASCDTRCLTIRLRYRKAGDPAFYYVGKLLEMLTFLANDYNRDPEAGRVVDSEGIDYQRMKSWLELCSQLHKVCPSTAIGSRTHGRNLPLRLRVVDVQEMCLTEIPWTEKYVALSYVWGGATPPRLVKHELEMWMTPDSIRLRAHSFPQTIRDAIEVVRNLELRYFWFDSLCLFQDDFEELRKSIKNMDMIFEKAYFTIVAANGSSANDGLPGVGRSRNPSQMVQYIKPNTSLIRVVPLDAHLKSSVWSTRGWTLQEQHLSRRTMNFVDEQVFFRCRESVWAEDLCKDIVLQTHPRLYRETGTDYIAFARESMDDMEFALAPYDFLFSALEEFQKRKITMNSDALNAMSGILERVADAATTEMIEGLPAKILPVAMIFQNRGDNPELSSDVRRRSDFPSWSWAGWRAPSFWHIWGEFDIIFSGEDEILDWLADANWIKWRMSQKGGKLEIVHDPSTIRHQFAIHDGEKANTSDIHNTVTARGERSVLHPLDQIPWAARDVVAKIPPDIPYTVLVFQTIVIHMAVAAPGPDSDSYCHYSILDNTGSNCGEVIPDLLPAIPNTENYVSNGTQGNTDADADRLVEAEEKARQPRYPFSEFLLLSERHHKPNWRAEGIDKTLQNVVEKDSYWVMMVEYLPKKAVYERRGIGHVLKTSVLEGKTFGPGPEWREIVLA</sequence>
<dbReference type="AlphaFoldDB" id="A0A0D2BCX2"/>
<dbReference type="OrthoDB" id="405906at2759"/>
<dbReference type="VEuPathDB" id="FungiDB:PV07_02061"/>
<evidence type="ECO:0000313" key="3">
    <source>
        <dbReference type="Proteomes" id="UP000054466"/>
    </source>
</evidence>
<dbReference type="Pfam" id="PF06985">
    <property type="entry name" value="HET"/>
    <property type="match status" value="1"/>
</dbReference>
<dbReference type="InterPro" id="IPR010730">
    <property type="entry name" value="HET"/>
</dbReference>
<dbReference type="PANTHER" id="PTHR33112">
    <property type="entry name" value="DOMAIN PROTEIN, PUTATIVE-RELATED"/>
    <property type="match status" value="1"/>
</dbReference>
<name>A0A0D2BCX2_9EURO</name>
<keyword evidence="3" id="KW-1185">Reference proteome</keyword>
<evidence type="ECO:0000313" key="2">
    <source>
        <dbReference type="EMBL" id="KIW35362.1"/>
    </source>
</evidence>
<dbReference type="GeneID" id="27341255"/>
<organism evidence="2 3">
    <name type="scientific">Cladophialophora immunda</name>
    <dbReference type="NCBI Taxonomy" id="569365"/>
    <lineage>
        <taxon>Eukaryota</taxon>
        <taxon>Fungi</taxon>
        <taxon>Dikarya</taxon>
        <taxon>Ascomycota</taxon>
        <taxon>Pezizomycotina</taxon>
        <taxon>Eurotiomycetes</taxon>
        <taxon>Chaetothyriomycetidae</taxon>
        <taxon>Chaetothyriales</taxon>
        <taxon>Herpotrichiellaceae</taxon>
        <taxon>Cladophialophora</taxon>
    </lineage>
</organism>
<dbReference type="HOGENOM" id="CLU_003953_5_0_1"/>
<dbReference type="Proteomes" id="UP000054466">
    <property type="component" value="Unassembled WGS sequence"/>
</dbReference>
<dbReference type="STRING" id="569365.A0A0D2BCX2"/>
<dbReference type="PANTHER" id="PTHR33112:SF12">
    <property type="entry name" value="HETEROKARYON INCOMPATIBILITY DOMAIN-CONTAINING PROTEIN"/>
    <property type="match status" value="1"/>
</dbReference>
<proteinExistence type="predicted"/>
<feature type="domain" description="Heterokaryon incompatibility" evidence="1">
    <location>
        <begin position="228"/>
        <end position="374"/>
    </location>
</feature>
<reference evidence="2 3" key="1">
    <citation type="submission" date="2015-01" db="EMBL/GenBank/DDBJ databases">
        <title>The Genome Sequence of Cladophialophora immunda CBS83496.</title>
        <authorList>
            <consortium name="The Broad Institute Genomics Platform"/>
            <person name="Cuomo C."/>
            <person name="de Hoog S."/>
            <person name="Gorbushina A."/>
            <person name="Stielow B."/>
            <person name="Teixiera M."/>
            <person name="Abouelleil A."/>
            <person name="Chapman S.B."/>
            <person name="Priest M."/>
            <person name="Young S.K."/>
            <person name="Wortman J."/>
            <person name="Nusbaum C."/>
            <person name="Birren B."/>
        </authorList>
    </citation>
    <scope>NUCLEOTIDE SEQUENCE [LARGE SCALE GENOMIC DNA]</scope>
    <source>
        <strain evidence="2 3">CBS 83496</strain>
    </source>
</reference>
<protein>
    <recommendedName>
        <fullName evidence="1">Heterokaryon incompatibility domain-containing protein</fullName>
    </recommendedName>
</protein>